<name>A0ABX0UHG2_9BACT</name>
<gene>
    <name evidence="1" type="ORF">FHS68_001629</name>
</gene>
<evidence type="ECO:0000313" key="1">
    <source>
        <dbReference type="EMBL" id="NIJ52459.1"/>
    </source>
</evidence>
<dbReference type="EMBL" id="JAASQJ010000002">
    <property type="protein sequence ID" value="NIJ52459.1"/>
    <property type="molecule type" value="Genomic_DNA"/>
</dbReference>
<evidence type="ECO:0000313" key="2">
    <source>
        <dbReference type="Proteomes" id="UP001179181"/>
    </source>
</evidence>
<organism evidence="1 2">
    <name type="scientific">Dyadobacter arcticus</name>
    <dbReference type="NCBI Taxonomy" id="1078754"/>
    <lineage>
        <taxon>Bacteria</taxon>
        <taxon>Pseudomonadati</taxon>
        <taxon>Bacteroidota</taxon>
        <taxon>Cytophagia</taxon>
        <taxon>Cytophagales</taxon>
        <taxon>Spirosomataceae</taxon>
        <taxon>Dyadobacter</taxon>
    </lineage>
</organism>
<reference evidence="1 2" key="1">
    <citation type="submission" date="2020-03" db="EMBL/GenBank/DDBJ databases">
        <title>Genomic Encyclopedia of Type Strains, Phase IV (KMG-IV): sequencing the most valuable type-strain genomes for metagenomic binning, comparative biology and taxonomic classification.</title>
        <authorList>
            <person name="Goeker M."/>
        </authorList>
    </citation>
    <scope>NUCLEOTIDE SEQUENCE [LARGE SCALE GENOMIC DNA]</scope>
    <source>
        <strain evidence="1 2">DSM 102865</strain>
    </source>
</reference>
<dbReference type="Proteomes" id="UP001179181">
    <property type="component" value="Unassembled WGS sequence"/>
</dbReference>
<comment type="caution">
    <text evidence="1">The sequence shown here is derived from an EMBL/GenBank/DDBJ whole genome shotgun (WGS) entry which is preliminary data.</text>
</comment>
<protein>
    <submittedName>
        <fullName evidence="1">Uncharacterized protein</fullName>
    </submittedName>
</protein>
<sequence>MGRKDKMHCPQKDKFAQYHDYTKAKPTLDVIKLLNIKPIYYQCFTWKIFDQKCINSTGECTKTTGKNLHERLNFAEPYSQIHL</sequence>
<accession>A0ABX0UHG2</accession>
<keyword evidence="2" id="KW-1185">Reference proteome</keyword>
<proteinExistence type="predicted"/>